<accession>A0ABQ3Z5G9</accession>
<sequence length="116" mass="12206">MTVAAMVSATSRADAGRYWRTPTNETGTTQPSNGWRARTADDDRDERHAHGLDARHTGKAEKGCAVGANPIRDENDGGAFATSATKCSPSGRMATPKGSTPFPSGRHCQFPDGGTD</sequence>
<dbReference type="EMBL" id="BOML01000051">
    <property type="protein sequence ID" value="GIE05083.1"/>
    <property type="molecule type" value="Genomic_DNA"/>
</dbReference>
<dbReference type="Proteomes" id="UP000637628">
    <property type="component" value="Unassembled WGS sequence"/>
</dbReference>
<evidence type="ECO:0008006" key="4">
    <source>
        <dbReference type="Google" id="ProtNLM"/>
    </source>
</evidence>
<evidence type="ECO:0000313" key="3">
    <source>
        <dbReference type="Proteomes" id="UP000637628"/>
    </source>
</evidence>
<protein>
    <recommendedName>
        <fullName evidence="4">Secreted protein</fullName>
    </recommendedName>
</protein>
<keyword evidence="3" id="KW-1185">Reference proteome</keyword>
<feature type="region of interest" description="Disordered" evidence="1">
    <location>
        <begin position="1"/>
        <end position="116"/>
    </location>
</feature>
<feature type="compositionally biased region" description="Polar residues" evidence="1">
    <location>
        <begin position="21"/>
        <end position="33"/>
    </location>
</feature>
<feature type="compositionally biased region" description="Basic and acidic residues" evidence="1">
    <location>
        <begin position="38"/>
        <end position="62"/>
    </location>
</feature>
<comment type="caution">
    <text evidence="2">The sequence shown here is derived from an EMBL/GenBank/DDBJ whole genome shotgun (WGS) entry which is preliminary data.</text>
</comment>
<proteinExistence type="predicted"/>
<evidence type="ECO:0000313" key="2">
    <source>
        <dbReference type="EMBL" id="GIE05083.1"/>
    </source>
</evidence>
<name>A0ABQ3Z5G9_9ACTN</name>
<gene>
    <name evidence="2" type="ORF">Adu01nite_64330</name>
</gene>
<evidence type="ECO:0000256" key="1">
    <source>
        <dbReference type="SAM" id="MobiDB-lite"/>
    </source>
</evidence>
<reference evidence="2 3" key="1">
    <citation type="submission" date="2021-01" db="EMBL/GenBank/DDBJ databases">
        <title>Whole genome shotgun sequence of Actinoplanes durhamensis NBRC 14914.</title>
        <authorList>
            <person name="Komaki H."/>
            <person name="Tamura T."/>
        </authorList>
    </citation>
    <scope>NUCLEOTIDE SEQUENCE [LARGE SCALE GENOMIC DNA]</scope>
    <source>
        <strain evidence="2 3">NBRC 14914</strain>
    </source>
</reference>
<organism evidence="2 3">
    <name type="scientific">Paractinoplanes durhamensis</name>
    <dbReference type="NCBI Taxonomy" id="113563"/>
    <lineage>
        <taxon>Bacteria</taxon>
        <taxon>Bacillati</taxon>
        <taxon>Actinomycetota</taxon>
        <taxon>Actinomycetes</taxon>
        <taxon>Micromonosporales</taxon>
        <taxon>Micromonosporaceae</taxon>
        <taxon>Paractinoplanes</taxon>
    </lineage>
</organism>